<dbReference type="PROSITE" id="PS51257">
    <property type="entry name" value="PROKAR_LIPOPROTEIN"/>
    <property type="match status" value="1"/>
</dbReference>
<dbReference type="Proteomes" id="UP001487740">
    <property type="component" value="Unassembled WGS sequence"/>
</dbReference>
<keyword evidence="3" id="KW-1185">Reference proteome</keyword>
<dbReference type="EMBL" id="JARAKH010000047">
    <property type="protein sequence ID" value="KAK8377377.1"/>
    <property type="molecule type" value="Genomic_DNA"/>
</dbReference>
<evidence type="ECO:0000313" key="2">
    <source>
        <dbReference type="EMBL" id="KAK8377377.1"/>
    </source>
</evidence>
<feature type="region of interest" description="Disordered" evidence="1">
    <location>
        <begin position="1"/>
        <end position="20"/>
    </location>
</feature>
<reference evidence="2 3" key="1">
    <citation type="submission" date="2023-03" db="EMBL/GenBank/DDBJ databases">
        <title>High-quality genome of Scylla paramamosain provides insights in environmental adaptation.</title>
        <authorList>
            <person name="Zhang L."/>
        </authorList>
    </citation>
    <scope>NUCLEOTIDE SEQUENCE [LARGE SCALE GENOMIC DNA]</scope>
    <source>
        <strain evidence="2">LZ_2023a</strain>
        <tissue evidence="2">Muscle</tissue>
    </source>
</reference>
<evidence type="ECO:0000313" key="3">
    <source>
        <dbReference type="Proteomes" id="UP001487740"/>
    </source>
</evidence>
<proteinExistence type="predicted"/>
<name>A0AAW0ST36_SCYPA</name>
<evidence type="ECO:0000256" key="1">
    <source>
        <dbReference type="SAM" id="MobiDB-lite"/>
    </source>
</evidence>
<organism evidence="2 3">
    <name type="scientific">Scylla paramamosain</name>
    <name type="common">Mud crab</name>
    <dbReference type="NCBI Taxonomy" id="85552"/>
    <lineage>
        <taxon>Eukaryota</taxon>
        <taxon>Metazoa</taxon>
        <taxon>Ecdysozoa</taxon>
        <taxon>Arthropoda</taxon>
        <taxon>Crustacea</taxon>
        <taxon>Multicrustacea</taxon>
        <taxon>Malacostraca</taxon>
        <taxon>Eumalacostraca</taxon>
        <taxon>Eucarida</taxon>
        <taxon>Decapoda</taxon>
        <taxon>Pleocyemata</taxon>
        <taxon>Brachyura</taxon>
        <taxon>Eubrachyura</taxon>
        <taxon>Portunoidea</taxon>
        <taxon>Portunidae</taxon>
        <taxon>Portuninae</taxon>
        <taxon>Scylla</taxon>
    </lineage>
</organism>
<dbReference type="AlphaFoldDB" id="A0AAW0ST36"/>
<sequence>MWGRRGIGEEVPPGESDDNRTSLSLPQVILSCAAAVALAQHRPLKEAGHFHVSFAVLPLDGRSPPASPSDWLTFTQSHVRNLFFSSRLLNYVIGGDRWRASGQVVVVVVVALVARRQFYPARVNQ</sequence>
<accession>A0AAW0ST36</accession>
<protein>
    <submittedName>
        <fullName evidence="2">Uncharacterized protein</fullName>
    </submittedName>
</protein>
<comment type="caution">
    <text evidence="2">The sequence shown here is derived from an EMBL/GenBank/DDBJ whole genome shotgun (WGS) entry which is preliminary data.</text>
</comment>
<gene>
    <name evidence="2" type="ORF">O3P69_013779</name>
</gene>